<feature type="region of interest" description="Disordered" evidence="2">
    <location>
        <begin position="1"/>
        <end position="136"/>
    </location>
</feature>
<keyword evidence="4" id="KW-1185">Reference proteome</keyword>
<feature type="compositionally biased region" description="Polar residues" evidence="2">
    <location>
        <begin position="82"/>
        <end position="93"/>
    </location>
</feature>
<feature type="coiled-coil region" evidence="1">
    <location>
        <begin position="437"/>
        <end position="542"/>
    </location>
</feature>
<reference evidence="3 4" key="1">
    <citation type="journal article" date="2012" name="Appl. Environ. Microbiol.">
        <title>Short-read sequencing for genomic analysis of the brown rot fungus Fibroporia radiculosa.</title>
        <authorList>
            <person name="Tang J.D."/>
            <person name="Perkins A.D."/>
            <person name="Sonstegard T.S."/>
            <person name="Schroeder S.G."/>
            <person name="Burgess S.C."/>
            <person name="Diehl S.V."/>
        </authorList>
    </citation>
    <scope>NUCLEOTIDE SEQUENCE [LARGE SCALE GENOMIC DNA]</scope>
    <source>
        <strain evidence="3 4">TFFH 294</strain>
    </source>
</reference>
<evidence type="ECO:0000313" key="4">
    <source>
        <dbReference type="Proteomes" id="UP000006352"/>
    </source>
</evidence>
<dbReference type="EMBL" id="HE797102">
    <property type="protein sequence ID" value="CCM03115.1"/>
    <property type="molecule type" value="Genomic_DNA"/>
</dbReference>
<feature type="compositionally biased region" description="Polar residues" evidence="2">
    <location>
        <begin position="395"/>
        <end position="406"/>
    </location>
</feature>
<gene>
    <name evidence="3" type="ORF">FIBRA_05236</name>
</gene>
<feature type="compositionally biased region" description="Basic and acidic residues" evidence="2">
    <location>
        <begin position="120"/>
        <end position="136"/>
    </location>
</feature>
<protein>
    <recommendedName>
        <fullName evidence="5">C2H2-type domain-containing protein</fullName>
    </recommendedName>
</protein>
<feature type="compositionally biased region" description="Low complexity" evidence="2">
    <location>
        <begin position="425"/>
        <end position="435"/>
    </location>
</feature>
<feature type="region of interest" description="Disordered" evidence="2">
    <location>
        <begin position="149"/>
        <end position="246"/>
    </location>
</feature>
<dbReference type="OrthoDB" id="3647690at2759"/>
<dbReference type="HOGENOM" id="CLU_379482_0_0_1"/>
<dbReference type="InParanoid" id="J4GQM0"/>
<feature type="compositionally biased region" description="Basic and acidic residues" evidence="2">
    <location>
        <begin position="283"/>
        <end position="293"/>
    </location>
</feature>
<organism evidence="3 4">
    <name type="scientific">Fibroporia radiculosa</name>
    <dbReference type="NCBI Taxonomy" id="599839"/>
    <lineage>
        <taxon>Eukaryota</taxon>
        <taxon>Fungi</taxon>
        <taxon>Dikarya</taxon>
        <taxon>Basidiomycota</taxon>
        <taxon>Agaricomycotina</taxon>
        <taxon>Agaricomycetes</taxon>
        <taxon>Polyporales</taxon>
        <taxon>Fibroporiaceae</taxon>
        <taxon>Fibroporia</taxon>
    </lineage>
</organism>
<sequence length="730" mass="81377">MSNRSSYVSSIKADGPPRQLLKKRRAVYSESHEESVSGDKRPPPKKRRKIIVEVVVSPPPSLSPQQIPQQITRIGPPRHIKSVSQRPPRQQITRVGPPKNAKPAQPPSQQIFRIGPPKGAKSDKRPPSEDLDGRVIENDMFWGYNMSFQDGVVPETQSPHGPASPMEDRPSSSAVPALPPTSQRAPRPIAKISSGSLISRMRPRPSMLAVDSPIHASPVDDIVDDPEPPLSSIEQFSPPEKSSSRAVERVIIKAKRDVLEQPNNRNPMSRKDDQVLRLRGQRLAEEAVRRRPEASSSVAEVITSRPSSKSYDWLFTASRSPSPAESPQVPPDTDSVAQSDMLDPGVTADDLSRQMEDAYVDFDGGQQPAEALSMGRPLPGPKPKVGPLQEARLKISQTSPNKSATMESPDEFPLTSTTQRADVDSQSQEHSIHSSQMKELTLALEDKSLQIAKLEHEKSDVELRVAELEAENKKLSEAHQLSAAQLDAAIEETREVRVQFEQEVSTLRRKHASYIFEMETKVDTLKTSVDKLRHAQESAEKERELFREFYRKASAHASEVGTEKAELERQHNVTTGQLKEGLPMLKSMYEDRLKKLQEELDKWKAQCKVLTDKDERTNDDVRRKAALEAVLRDENESLKLELEQLRTAADAQPQPQPQPVTPPVDGEPLELGDATCDGDPPADESEQLVYLCEYVPDASSHMCNAHFCSSEEVVQHALNEHYPELKEITV</sequence>
<dbReference type="STRING" id="599839.J4GQM0"/>
<feature type="region of interest" description="Disordered" evidence="2">
    <location>
        <begin position="283"/>
        <end position="350"/>
    </location>
</feature>
<evidence type="ECO:0008006" key="5">
    <source>
        <dbReference type="Google" id="ProtNLM"/>
    </source>
</evidence>
<evidence type="ECO:0000313" key="3">
    <source>
        <dbReference type="EMBL" id="CCM03115.1"/>
    </source>
</evidence>
<evidence type="ECO:0000256" key="1">
    <source>
        <dbReference type="SAM" id="Coils"/>
    </source>
</evidence>
<feature type="compositionally biased region" description="Polar residues" evidence="2">
    <location>
        <begin position="294"/>
        <end position="310"/>
    </location>
</feature>
<feature type="compositionally biased region" description="Polar residues" evidence="2">
    <location>
        <begin position="232"/>
        <end position="241"/>
    </location>
</feature>
<dbReference type="RefSeq" id="XP_012182398.1">
    <property type="nucleotide sequence ID" value="XM_012327008.1"/>
</dbReference>
<dbReference type="GeneID" id="24098026"/>
<evidence type="ECO:0000256" key="2">
    <source>
        <dbReference type="SAM" id="MobiDB-lite"/>
    </source>
</evidence>
<dbReference type="AlphaFoldDB" id="J4GQM0"/>
<feature type="coiled-coil region" evidence="1">
    <location>
        <begin position="586"/>
        <end position="648"/>
    </location>
</feature>
<name>J4GQM0_9APHY</name>
<feature type="region of interest" description="Disordered" evidence="2">
    <location>
        <begin position="648"/>
        <end position="682"/>
    </location>
</feature>
<feature type="compositionally biased region" description="Basic and acidic residues" evidence="2">
    <location>
        <begin position="30"/>
        <end position="42"/>
    </location>
</feature>
<proteinExistence type="predicted"/>
<feature type="region of interest" description="Disordered" evidence="2">
    <location>
        <begin position="366"/>
        <end position="437"/>
    </location>
</feature>
<accession>J4GQM0</accession>
<dbReference type="Proteomes" id="UP000006352">
    <property type="component" value="Unassembled WGS sequence"/>
</dbReference>
<keyword evidence="1" id="KW-0175">Coiled coil</keyword>